<feature type="transmembrane region" description="Helical" evidence="1">
    <location>
        <begin position="6"/>
        <end position="23"/>
    </location>
</feature>
<accession>A0ABQ7H0H1</accession>
<keyword evidence="1" id="KW-0812">Transmembrane</keyword>
<gene>
    <name evidence="2" type="ORF">DUNSADRAFT_17046</name>
</gene>
<feature type="transmembrane region" description="Helical" evidence="1">
    <location>
        <begin position="184"/>
        <end position="204"/>
    </location>
</feature>
<comment type="caution">
    <text evidence="2">The sequence shown here is derived from an EMBL/GenBank/DDBJ whole genome shotgun (WGS) entry which is preliminary data.</text>
</comment>
<evidence type="ECO:0000256" key="1">
    <source>
        <dbReference type="SAM" id="Phobius"/>
    </source>
</evidence>
<name>A0ABQ7H0H1_DUNSA</name>
<feature type="transmembrane region" description="Helical" evidence="1">
    <location>
        <begin position="225"/>
        <end position="250"/>
    </location>
</feature>
<sequence length="348" mass="36793">MLHMTFFYVCIVNIIFYLLISRLRHQSARQNELALLCSQGHAAVRPEQGEGGNGCVCVCVEVRYVCWVNATRRALYNALPCWAVALAACAGMRQAMLHIGGSLNAMASAVLLDTKATQGGMGGDVGWVQEDPLFAGTNGMSASDVVDKRTSVGAQGAWAGVGAEGVAGFVGGGDGGHESVLGSIAPYVLVLLAMVPWTLALLLVRVLPGSQAHALVWSEPTGVAFMIWFAAVRALMAAGMLHVASTRFWLTPGSSLLMALEDMMQILLPVRTPQAALPCCLNALSTAALHIHLGTCSGPGAAFVRAMLWGCVCLLGFFVLDLWSRRAFFCACRTQAAVCPASAQHAKR</sequence>
<evidence type="ECO:0000313" key="3">
    <source>
        <dbReference type="Proteomes" id="UP000815325"/>
    </source>
</evidence>
<feature type="transmembrane region" description="Helical" evidence="1">
    <location>
        <begin position="302"/>
        <end position="323"/>
    </location>
</feature>
<keyword evidence="1" id="KW-1133">Transmembrane helix</keyword>
<evidence type="ECO:0000313" key="2">
    <source>
        <dbReference type="EMBL" id="KAF5840349.1"/>
    </source>
</evidence>
<keyword evidence="1" id="KW-0472">Membrane</keyword>
<proteinExistence type="predicted"/>
<organism evidence="2 3">
    <name type="scientific">Dunaliella salina</name>
    <name type="common">Green alga</name>
    <name type="synonym">Protococcus salinus</name>
    <dbReference type="NCBI Taxonomy" id="3046"/>
    <lineage>
        <taxon>Eukaryota</taxon>
        <taxon>Viridiplantae</taxon>
        <taxon>Chlorophyta</taxon>
        <taxon>core chlorophytes</taxon>
        <taxon>Chlorophyceae</taxon>
        <taxon>CS clade</taxon>
        <taxon>Chlamydomonadales</taxon>
        <taxon>Dunaliellaceae</taxon>
        <taxon>Dunaliella</taxon>
    </lineage>
</organism>
<feature type="transmembrane region" description="Helical" evidence="1">
    <location>
        <begin position="74"/>
        <end position="96"/>
    </location>
</feature>
<reference evidence="2" key="1">
    <citation type="submission" date="2017-08" db="EMBL/GenBank/DDBJ databases">
        <authorList>
            <person name="Polle J.E."/>
            <person name="Barry K."/>
            <person name="Cushman J."/>
            <person name="Schmutz J."/>
            <person name="Tran D."/>
            <person name="Hathwaick L.T."/>
            <person name="Yim W.C."/>
            <person name="Jenkins J."/>
            <person name="Mckie-Krisberg Z.M."/>
            <person name="Prochnik S."/>
            <person name="Lindquist E."/>
            <person name="Dockter R.B."/>
            <person name="Adam C."/>
            <person name="Molina H."/>
            <person name="Bunkerborg J."/>
            <person name="Jin E."/>
            <person name="Buchheim M."/>
            <person name="Magnuson J."/>
        </authorList>
    </citation>
    <scope>NUCLEOTIDE SEQUENCE</scope>
    <source>
        <strain evidence="2">CCAP 19/18</strain>
    </source>
</reference>
<dbReference type="EMBL" id="MU069516">
    <property type="protein sequence ID" value="KAF5840349.1"/>
    <property type="molecule type" value="Genomic_DNA"/>
</dbReference>
<dbReference type="Proteomes" id="UP000815325">
    <property type="component" value="Unassembled WGS sequence"/>
</dbReference>
<protein>
    <submittedName>
        <fullName evidence="2">Uncharacterized protein</fullName>
    </submittedName>
</protein>
<keyword evidence="3" id="KW-1185">Reference proteome</keyword>